<comment type="caution">
    <text evidence="1">The sequence shown here is derived from an EMBL/GenBank/DDBJ whole genome shotgun (WGS) entry which is preliminary data.</text>
</comment>
<dbReference type="AlphaFoldDB" id="B0P9L3"/>
<accession>B0P9L3</accession>
<keyword evidence="2" id="KW-1185">Reference proteome</keyword>
<evidence type="ECO:0000313" key="2">
    <source>
        <dbReference type="Proteomes" id="UP000003803"/>
    </source>
</evidence>
<gene>
    <name evidence="1" type="ORF">ANACOL_01419</name>
</gene>
<dbReference type="HOGENOM" id="CLU_3195344_0_0_9"/>
<protein>
    <submittedName>
        <fullName evidence="1">Uncharacterized protein</fullName>
    </submittedName>
</protein>
<sequence length="45" mass="5142">MDDKLKNSFDGTQFRLACHWLVTIACFWLDAGENIGRQQNLRSAA</sequence>
<reference evidence="1" key="1">
    <citation type="submission" date="2007-11" db="EMBL/GenBank/DDBJ databases">
        <authorList>
            <person name="Fulton L."/>
            <person name="Clifton S."/>
            <person name="Fulton B."/>
            <person name="Xu J."/>
            <person name="Minx P."/>
            <person name="Pepin K.H."/>
            <person name="Johnson M."/>
            <person name="Thiruvilangam P."/>
            <person name="Bhonagiri V."/>
            <person name="Nash W.E."/>
            <person name="Mardis E.R."/>
            <person name="Wilson R.K."/>
        </authorList>
    </citation>
    <scope>NUCLEOTIDE SEQUENCE [LARGE SCALE GENOMIC DNA]</scope>
    <source>
        <strain evidence="1">DSM 17241</strain>
    </source>
</reference>
<proteinExistence type="predicted"/>
<organism evidence="1 2">
    <name type="scientific">Anaerotruncus colihominis DSM 17241</name>
    <dbReference type="NCBI Taxonomy" id="445972"/>
    <lineage>
        <taxon>Bacteria</taxon>
        <taxon>Bacillati</taxon>
        <taxon>Bacillota</taxon>
        <taxon>Clostridia</taxon>
        <taxon>Eubacteriales</taxon>
        <taxon>Oscillospiraceae</taxon>
        <taxon>Anaerotruncus</taxon>
    </lineage>
</organism>
<evidence type="ECO:0000313" key="1">
    <source>
        <dbReference type="EMBL" id="EDS11839.1"/>
    </source>
</evidence>
<reference evidence="1" key="2">
    <citation type="submission" date="2013-09" db="EMBL/GenBank/DDBJ databases">
        <title>Draft genome sequence of Anaerotruncus colihominis(DSM 17241).</title>
        <authorList>
            <person name="Sudarsanam P."/>
            <person name="Ley R."/>
            <person name="Guruge J."/>
            <person name="Turnbaugh P.J."/>
            <person name="Mahowald M."/>
            <person name="Liep D."/>
            <person name="Gordon J."/>
        </authorList>
    </citation>
    <scope>NUCLEOTIDE SEQUENCE</scope>
    <source>
        <strain evidence="1">DSM 17241</strain>
    </source>
</reference>
<dbReference type="EMBL" id="ABGD02000011">
    <property type="protein sequence ID" value="EDS11839.1"/>
    <property type="molecule type" value="Genomic_DNA"/>
</dbReference>
<name>B0P9L3_9FIRM</name>
<dbReference type="Proteomes" id="UP000003803">
    <property type="component" value="Unassembled WGS sequence"/>
</dbReference>
<dbReference type="PROSITE" id="PS51257">
    <property type="entry name" value="PROKAR_LIPOPROTEIN"/>
    <property type="match status" value="1"/>
</dbReference>